<reference evidence="3" key="1">
    <citation type="submission" date="2021-01" db="EMBL/GenBank/DDBJ databases">
        <authorList>
            <consortium name="Genoscope - CEA"/>
            <person name="William W."/>
        </authorList>
    </citation>
    <scope>NUCLEOTIDE SEQUENCE</scope>
</reference>
<dbReference type="Gene3D" id="1.25.40.10">
    <property type="entry name" value="Tetratricopeptide repeat domain"/>
    <property type="match status" value="1"/>
</dbReference>
<dbReference type="EMBL" id="HG994356">
    <property type="protein sequence ID" value="CAF2137539.1"/>
    <property type="molecule type" value="Genomic_DNA"/>
</dbReference>
<keyword evidence="2" id="KW-0802">TPR repeat</keyword>
<sequence length="94" mass="10394">MQAIAAMMRAQEADPSNLEVLLALGVSHTNELEQTTALKYLYGWLRNHPKYATIAPPELADVNTSPCQCINQIGRILFTEASQMNPEDADVHIV</sequence>
<name>A0A816WR90_BRANA</name>
<keyword evidence="1" id="KW-0677">Repeat</keyword>
<organism evidence="3">
    <name type="scientific">Brassica napus</name>
    <name type="common">Rape</name>
    <dbReference type="NCBI Taxonomy" id="3708"/>
    <lineage>
        <taxon>Eukaryota</taxon>
        <taxon>Viridiplantae</taxon>
        <taxon>Streptophyta</taxon>
        <taxon>Embryophyta</taxon>
        <taxon>Tracheophyta</taxon>
        <taxon>Spermatophyta</taxon>
        <taxon>Magnoliopsida</taxon>
        <taxon>eudicotyledons</taxon>
        <taxon>Gunneridae</taxon>
        <taxon>Pentapetalae</taxon>
        <taxon>rosids</taxon>
        <taxon>malvids</taxon>
        <taxon>Brassicales</taxon>
        <taxon>Brassicaceae</taxon>
        <taxon>Brassiceae</taxon>
        <taxon>Brassica</taxon>
    </lineage>
</organism>
<dbReference type="InterPro" id="IPR024111">
    <property type="entry name" value="PEX5/PEX5L"/>
</dbReference>
<accession>A0A816WR90</accession>
<dbReference type="PANTHER" id="PTHR10130">
    <property type="entry name" value="PEROXISOMAL TARGETING SIGNAL 1 RECEPTOR PEX5"/>
    <property type="match status" value="1"/>
</dbReference>
<dbReference type="InterPro" id="IPR011990">
    <property type="entry name" value="TPR-like_helical_dom_sf"/>
</dbReference>
<protein>
    <submittedName>
        <fullName evidence="3">(rape) hypothetical protein</fullName>
    </submittedName>
</protein>
<dbReference type="PANTHER" id="PTHR10130:SF8">
    <property type="entry name" value="TRNA (ADENINE(58)-N(1))-METHYLTRANSFERASE"/>
    <property type="match status" value="1"/>
</dbReference>
<evidence type="ECO:0000256" key="1">
    <source>
        <dbReference type="ARBA" id="ARBA00022737"/>
    </source>
</evidence>
<evidence type="ECO:0000256" key="2">
    <source>
        <dbReference type="ARBA" id="ARBA00022803"/>
    </source>
</evidence>
<evidence type="ECO:0000313" key="3">
    <source>
        <dbReference type="EMBL" id="CAF2137539.1"/>
    </source>
</evidence>
<dbReference type="SUPFAM" id="SSF48452">
    <property type="entry name" value="TPR-like"/>
    <property type="match status" value="1"/>
</dbReference>
<dbReference type="Proteomes" id="UP001295469">
    <property type="component" value="Chromosome A02"/>
</dbReference>
<dbReference type="AlphaFoldDB" id="A0A816WR90"/>
<proteinExistence type="predicted"/>
<gene>
    <name evidence="3" type="ORF">DARMORV10_A02P09220.1</name>
</gene>